<organism evidence="1 2">
    <name type="scientific">Monilinia vaccinii-corymbosi</name>
    <dbReference type="NCBI Taxonomy" id="61207"/>
    <lineage>
        <taxon>Eukaryota</taxon>
        <taxon>Fungi</taxon>
        <taxon>Dikarya</taxon>
        <taxon>Ascomycota</taxon>
        <taxon>Pezizomycotina</taxon>
        <taxon>Leotiomycetes</taxon>
        <taxon>Helotiales</taxon>
        <taxon>Sclerotiniaceae</taxon>
        <taxon>Monilinia</taxon>
    </lineage>
</organism>
<reference evidence="1" key="1">
    <citation type="submission" date="2020-10" db="EMBL/GenBank/DDBJ databases">
        <title>Genome Sequence of Monilinia vaccinii-corymbosi Sheds Light on Mummy Berry Disease Infection of Blueberry and Mating Type.</title>
        <authorList>
            <person name="Yow A.G."/>
            <person name="Zhang Y."/>
            <person name="Bansal K."/>
            <person name="Eacker S.M."/>
            <person name="Sullivan S."/>
            <person name="Liachko I."/>
            <person name="Cubeta M.A."/>
            <person name="Rollins J.A."/>
            <person name="Ashrafi H."/>
        </authorList>
    </citation>
    <scope>NUCLEOTIDE SEQUENCE</scope>
    <source>
        <strain evidence="1">RL-1</strain>
    </source>
</reference>
<dbReference type="OrthoDB" id="626167at2759"/>
<dbReference type="PANTHER" id="PTHR46082:SF11">
    <property type="entry name" value="AAA+ ATPASE DOMAIN-CONTAINING PROTEIN-RELATED"/>
    <property type="match status" value="1"/>
</dbReference>
<dbReference type="Proteomes" id="UP000672032">
    <property type="component" value="Chromosome 6"/>
</dbReference>
<evidence type="ECO:0000313" key="1">
    <source>
        <dbReference type="EMBL" id="QSZ36087.1"/>
    </source>
</evidence>
<name>A0A8A3PKZ8_9HELO</name>
<sequence>MITRIQVEASVQDYGQEHNDTLKALMELSHTLWKPGKLDESYGILQRVLIIRQRDRGPEHPEVLDVTHSLACSLLHRKELAKAEELFRQGIEVDMRVLGHEHWRFSFSIFDHSQALTDVENLFDAEVPLRNLVKDSHQRIVGAHHQDTIHTAYVWARPRTCEKQERYPKPSHITKMPPKDFEQYWGLGIP</sequence>
<protein>
    <recommendedName>
        <fullName evidence="3">Kinesin light chain</fullName>
    </recommendedName>
</protein>
<dbReference type="Gene3D" id="1.25.40.10">
    <property type="entry name" value="Tetratricopeptide repeat domain"/>
    <property type="match status" value="1"/>
</dbReference>
<accession>A0A8A3PKZ8</accession>
<evidence type="ECO:0008006" key="3">
    <source>
        <dbReference type="Google" id="ProtNLM"/>
    </source>
</evidence>
<gene>
    <name evidence="1" type="ORF">DSL72_007211</name>
</gene>
<evidence type="ECO:0000313" key="2">
    <source>
        <dbReference type="Proteomes" id="UP000672032"/>
    </source>
</evidence>
<dbReference type="PANTHER" id="PTHR46082">
    <property type="entry name" value="ATP/GTP-BINDING PROTEIN-RELATED"/>
    <property type="match status" value="1"/>
</dbReference>
<dbReference type="EMBL" id="CP063410">
    <property type="protein sequence ID" value="QSZ36087.1"/>
    <property type="molecule type" value="Genomic_DNA"/>
</dbReference>
<dbReference type="AlphaFoldDB" id="A0A8A3PKZ8"/>
<dbReference type="InterPro" id="IPR011990">
    <property type="entry name" value="TPR-like_helical_dom_sf"/>
</dbReference>
<proteinExistence type="predicted"/>
<dbReference type="Pfam" id="PF13424">
    <property type="entry name" value="TPR_12"/>
    <property type="match status" value="1"/>
</dbReference>
<dbReference type="SUPFAM" id="SSF48452">
    <property type="entry name" value="TPR-like"/>
    <property type="match status" value="1"/>
</dbReference>
<dbReference type="InterPro" id="IPR053137">
    <property type="entry name" value="NLR-like"/>
</dbReference>
<keyword evidence="2" id="KW-1185">Reference proteome</keyword>